<gene>
    <name evidence="6" type="ORF">ACFQ16_12560</name>
</gene>
<dbReference type="InterPro" id="IPR036388">
    <property type="entry name" value="WH-like_DNA-bd_sf"/>
</dbReference>
<accession>A0ABW3FW67</accession>
<dbReference type="Gene3D" id="3.30.450.40">
    <property type="match status" value="1"/>
</dbReference>
<reference evidence="7" key="1">
    <citation type="journal article" date="2019" name="Int. J. Syst. Evol. Microbiol.">
        <title>The Global Catalogue of Microorganisms (GCM) 10K type strain sequencing project: providing services to taxonomists for standard genome sequencing and annotation.</title>
        <authorList>
            <consortium name="The Broad Institute Genomics Platform"/>
            <consortium name="The Broad Institute Genome Sequencing Center for Infectious Disease"/>
            <person name="Wu L."/>
            <person name="Ma J."/>
        </authorList>
    </citation>
    <scope>NUCLEOTIDE SEQUENCE [LARGE SCALE GENOMIC DNA]</scope>
    <source>
        <strain evidence="7">CCUG 56401</strain>
    </source>
</reference>
<evidence type="ECO:0000256" key="1">
    <source>
        <dbReference type="ARBA" id="ARBA00023015"/>
    </source>
</evidence>
<evidence type="ECO:0000313" key="6">
    <source>
        <dbReference type="EMBL" id="MFD0920577.1"/>
    </source>
</evidence>
<dbReference type="PANTHER" id="PTHR30136:SF24">
    <property type="entry name" value="HTH-TYPE TRANSCRIPTIONAL REPRESSOR ALLR"/>
    <property type="match status" value="1"/>
</dbReference>
<dbReference type="Proteomes" id="UP001597018">
    <property type="component" value="Unassembled WGS sequence"/>
</dbReference>
<dbReference type="Gene3D" id="1.10.10.10">
    <property type="entry name" value="Winged helix-like DNA-binding domain superfamily/Winged helix DNA-binding domain"/>
    <property type="match status" value="1"/>
</dbReference>
<keyword evidence="1" id="KW-0805">Transcription regulation</keyword>
<dbReference type="InterPro" id="IPR029016">
    <property type="entry name" value="GAF-like_dom_sf"/>
</dbReference>
<dbReference type="InterPro" id="IPR050707">
    <property type="entry name" value="HTH_MetabolicPath_Reg"/>
</dbReference>
<organism evidence="6 7">
    <name type="scientific">Saccharopolyspora rosea</name>
    <dbReference type="NCBI Taxonomy" id="524884"/>
    <lineage>
        <taxon>Bacteria</taxon>
        <taxon>Bacillati</taxon>
        <taxon>Actinomycetota</taxon>
        <taxon>Actinomycetes</taxon>
        <taxon>Pseudonocardiales</taxon>
        <taxon>Pseudonocardiaceae</taxon>
        <taxon>Saccharopolyspora</taxon>
    </lineage>
</organism>
<evidence type="ECO:0000259" key="5">
    <source>
        <dbReference type="PROSITE" id="PS51078"/>
    </source>
</evidence>
<evidence type="ECO:0000256" key="3">
    <source>
        <dbReference type="ARBA" id="ARBA00023163"/>
    </source>
</evidence>
<dbReference type="RefSeq" id="WP_263248200.1">
    <property type="nucleotide sequence ID" value="NZ_BAABLT010000005.1"/>
</dbReference>
<feature type="domain" description="IclR-ED" evidence="5">
    <location>
        <begin position="73"/>
        <end position="247"/>
    </location>
</feature>
<dbReference type="PROSITE" id="PS51077">
    <property type="entry name" value="HTH_ICLR"/>
    <property type="match status" value="1"/>
</dbReference>
<dbReference type="PROSITE" id="PS51078">
    <property type="entry name" value="ICLR_ED"/>
    <property type="match status" value="1"/>
</dbReference>
<dbReference type="Pfam" id="PF01614">
    <property type="entry name" value="IclR_C"/>
    <property type="match status" value="1"/>
</dbReference>
<feature type="domain" description="HTH iclR-type" evidence="4">
    <location>
        <begin position="11"/>
        <end position="72"/>
    </location>
</feature>
<keyword evidence="7" id="KW-1185">Reference proteome</keyword>
<dbReference type="EMBL" id="JBHTIW010000007">
    <property type="protein sequence ID" value="MFD0920577.1"/>
    <property type="molecule type" value="Genomic_DNA"/>
</dbReference>
<dbReference type="PANTHER" id="PTHR30136">
    <property type="entry name" value="HELIX-TURN-HELIX TRANSCRIPTIONAL REGULATOR, ICLR FAMILY"/>
    <property type="match status" value="1"/>
</dbReference>
<proteinExistence type="predicted"/>
<comment type="caution">
    <text evidence="6">The sequence shown here is derived from an EMBL/GenBank/DDBJ whole genome shotgun (WGS) entry which is preliminary data.</text>
</comment>
<dbReference type="InterPro" id="IPR005471">
    <property type="entry name" value="Tscrpt_reg_IclR_N"/>
</dbReference>
<keyword evidence="2" id="KW-0238">DNA-binding</keyword>
<dbReference type="SUPFAM" id="SSF46785">
    <property type="entry name" value="Winged helix' DNA-binding domain"/>
    <property type="match status" value="1"/>
</dbReference>
<dbReference type="SUPFAM" id="SSF55781">
    <property type="entry name" value="GAF domain-like"/>
    <property type="match status" value="1"/>
</dbReference>
<dbReference type="SMART" id="SM00346">
    <property type="entry name" value="HTH_ICLR"/>
    <property type="match status" value="1"/>
</dbReference>
<evidence type="ECO:0000259" key="4">
    <source>
        <dbReference type="PROSITE" id="PS51077"/>
    </source>
</evidence>
<evidence type="ECO:0000313" key="7">
    <source>
        <dbReference type="Proteomes" id="UP001597018"/>
    </source>
</evidence>
<dbReference type="InterPro" id="IPR014757">
    <property type="entry name" value="Tscrpt_reg_IclR_C"/>
</dbReference>
<protein>
    <submittedName>
        <fullName evidence="6">IclR family transcriptional regulator</fullName>
    </submittedName>
</protein>
<name>A0ABW3FW67_9PSEU</name>
<dbReference type="InterPro" id="IPR036390">
    <property type="entry name" value="WH_DNA-bd_sf"/>
</dbReference>
<sequence>MTDRNSGPTLISSVQRAFRILDEVSRHPGGILAKAIAHRTGVPLPTTYHLLRTLVHEGYLVREDDGAFVLGARVAGLGAAGRRHAARAGARQVMAALRDRYRVATYLSRYRDGEIELVEVVDSTRSPRVDMWVDFRDAGHATALGKCLLGELDARTRADHFTRHPPADLTPRTTTCLRDLVHREQGRVAVDYEEYRTGVCCLAVPVRCGRHPTALGLSVPPGRLGEMRDVTAVLAAAAERIAVGLSAADPHLSSVDD</sequence>
<dbReference type="Pfam" id="PF09339">
    <property type="entry name" value="HTH_IclR"/>
    <property type="match status" value="1"/>
</dbReference>
<evidence type="ECO:0000256" key="2">
    <source>
        <dbReference type="ARBA" id="ARBA00023125"/>
    </source>
</evidence>
<keyword evidence="3" id="KW-0804">Transcription</keyword>